<organism evidence="1 2">
    <name type="scientific">Vararia minispora EC-137</name>
    <dbReference type="NCBI Taxonomy" id="1314806"/>
    <lineage>
        <taxon>Eukaryota</taxon>
        <taxon>Fungi</taxon>
        <taxon>Dikarya</taxon>
        <taxon>Basidiomycota</taxon>
        <taxon>Agaricomycotina</taxon>
        <taxon>Agaricomycetes</taxon>
        <taxon>Russulales</taxon>
        <taxon>Lachnocladiaceae</taxon>
        <taxon>Vararia</taxon>
    </lineage>
</organism>
<evidence type="ECO:0000313" key="2">
    <source>
        <dbReference type="Proteomes" id="UP000814128"/>
    </source>
</evidence>
<proteinExistence type="predicted"/>
<name>A0ACB8Q704_9AGAM</name>
<evidence type="ECO:0000313" key="1">
    <source>
        <dbReference type="EMBL" id="KAI0027464.1"/>
    </source>
</evidence>
<reference evidence="1" key="1">
    <citation type="submission" date="2021-02" db="EMBL/GenBank/DDBJ databases">
        <authorList>
            <consortium name="DOE Joint Genome Institute"/>
            <person name="Ahrendt S."/>
            <person name="Looney B.P."/>
            <person name="Miyauchi S."/>
            <person name="Morin E."/>
            <person name="Drula E."/>
            <person name="Courty P.E."/>
            <person name="Chicoki N."/>
            <person name="Fauchery L."/>
            <person name="Kohler A."/>
            <person name="Kuo A."/>
            <person name="Labutti K."/>
            <person name="Pangilinan J."/>
            <person name="Lipzen A."/>
            <person name="Riley R."/>
            <person name="Andreopoulos W."/>
            <person name="He G."/>
            <person name="Johnson J."/>
            <person name="Barry K.W."/>
            <person name="Grigoriev I.V."/>
            <person name="Nagy L."/>
            <person name="Hibbett D."/>
            <person name="Henrissat B."/>
            <person name="Matheny P.B."/>
            <person name="Labbe J."/>
            <person name="Martin F."/>
        </authorList>
    </citation>
    <scope>NUCLEOTIDE SEQUENCE</scope>
    <source>
        <strain evidence="1">EC-137</strain>
    </source>
</reference>
<gene>
    <name evidence="1" type="ORF">K488DRAFT_74526</name>
</gene>
<accession>A0ACB8Q704</accession>
<reference evidence="1" key="2">
    <citation type="journal article" date="2022" name="New Phytol.">
        <title>Evolutionary transition to the ectomycorrhizal habit in the genomes of a hyperdiverse lineage of mushroom-forming fungi.</title>
        <authorList>
            <person name="Looney B."/>
            <person name="Miyauchi S."/>
            <person name="Morin E."/>
            <person name="Drula E."/>
            <person name="Courty P.E."/>
            <person name="Kohler A."/>
            <person name="Kuo A."/>
            <person name="LaButti K."/>
            <person name="Pangilinan J."/>
            <person name="Lipzen A."/>
            <person name="Riley R."/>
            <person name="Andreopoulos W."/>
            <person name="He G."/>
            <person name="Johnson J."/>
            <person name="Nolan M."/>
            <person name="Tritt A."/>
            <person name="Barry K.W."/>
            <person name="Grigoriev I.V."/>
            <person name="Nagy L.G."/>
            <person name="Hibbett D."/>
            <person name="Henrissat B."/>
            <person name="Matheny P.B."/>
            <person name="Labbe J."/>
            <person name="Martin F.M."/>
        </authorList>
    </citation>
    <scope>NUCLEOTIDE SEQUENCE</scope>
    <source>
        <strain evidence="1">EC-137</strain>
    </source>
</reference>
<dbReference type="Proteomes" id="UP000814128">
    <property type="component" value="Unassembled WGS sequence"/>
</dbReference>
<keyword evidence="2" id="KW-1185">Reference proteome</keyword>
<comment type="caution">
    <text evidence="1">The sequence shown here is derived from an EMBL/GenBank/DDBJ whole genome shotgun (WGS) entry which is preliminary data.</text>
</comment>
<sequence>MPATPEGISRAQNEILIQLCKNDFAALVNAKRREGKGGWKDIKPWVKDQLKKIRDRKEFSDITDQAIQTVIFNKFRNYYNQNLNKCTEPEGASHSHADPRLLDIFFPLVKGRRLFEADIKEELKTESNSIAEYQKLLSQKWDALDDKEQHAYIIRAESMRGDLDFNLSLLESAMGPVLDGVCQSGRLGQSVMMLAVGARESNGDLSCRFYHGIFSKDIASIAEDEDSESAWNQFRDAWARYAKGHVPALPENATVPDMTFEIPLNSQGSPIFPSVDLDRAPPEHLRRIVSMYFKALWEHCKHVAPLDEGAWTAIAKEPSKFYDVNKFGSLNIRNPARLKRREVDDLAEHLLSSSSASTLNPFCFHPPVLTSSATFSPRSSRSGSPTGENWSPLENDDISPTVTSAGNAAEPAPVDNTVVQDKPVESGMSGHGISPGLRNTPSPFTTQEDDPAYTTVVDEGPQQPAGGNTSSAKHGRGRPRKPQTAVPALDEDNAVDTPALRRGTRKRILSAGENRDNETGSADHMQPAKRARVASAAKTGETGYEFKNNAIFRRTSYRYPEGSEVEVKALEIALKDPAYLARLSFNQETVWTSSSCRNLIERESPSMQRERRVKRKPI</sequence>
<dbReference type="EMBL" id="MU273900">
    <property type="protein sequence ID" value="KAI0027464.1"/>
    <property type="molecule type" value="Genomic_DNA"/>
</dbReference>
<protein>
    <submittedName>
        <fullName evidence="1">Uncharacterized protein</fullName>
    </submittedName>
</protein>